<dbReference type="PANTHER" id="PTHR44858">
    <property type="entry name" value="TETRATRICOPEPTIDE REPEAT PROTEIN 6"/>
    <property type="match status" value="1"/>
</dbReference>
<dbReference type="Pfam" id="PF13414">
    <property type="entry name" value="TPR_11"/>
    <property type="match status" value="1"/>
</dbReference>
<organism evidence="5 6">
    <name type="scientific">Flavivirga eckloniae</name>
    <dbReference type="NCBI Taxonomy" id="1803846"/>
    <lineage>
        <taxon>Bacteria</taxon>
        <taxon>Pseudomonadati</taxon>
        <taxon>Bacteroidota</taxon>
        <taxon>Flavobacteriia</taxon>
        <taxon>Flavobacteriales</taxon>
        <taxon>Flavobacteriaceae</taxon>
        <taxon>Flavivirga</taxon>
    </lineage>
</organism>
<evidence type="ECO:0000256" key="4">
    <source>
        <dbReference type="SAM" id="Phobius"/>
    </source>
</evidence>
<keyword evidence="4" id="KW-0812">Transmembrane</keyword>
<accession>A0A2K9PRP7</accession>
<dbReference type="Pfam" id="PF13181">
    <property type="entry name" value="TPR_8"/>
    <property type="match status" value="1"/>
</dbReference>
<keyword evidence="6" id="KW-1185">Reference proteome</keyword>
<dbReference type="AlphaFoldDB" id="A0A2K9PRP7"/>
<dbReference type="SUPFAM" id="SSF48452">
    <property type="entry name" value="TPR-like"/>
    <property type="match status" value="2"/>
</dbReference>
<keyword evidence="2 3" id="KW-0802">TPR repeat</keyword>
<dbReference type="InterPro" id="IPR019734">
    <property type="entry name" value="TPR_rpt"/>
</dbReference>
<dbReference type="RefSeq" id="WP_102756133.1">
    <property type="nucleotide sequence ID" value="NZ_CP025791.1"/>
</dbReference>
<feature type="repeat" description="TPR" evidence="3">
    <location>
        <begin position="418"/>
        <end position="451"/>
    </location>
</feature>
<dbReference type="Proteomes" id="UP000235826">
    <property type="component" value="Chromosome"/>
</dbReference>
<gene>
    <name evidence="5" type="ORF">C1H87_12480</name>
</gene>
<keyword evidence="1" id="KW-0677">Repeat</keyword>
<reference evidence="5 6" key="1">
    <citation type="submission" date="2018-01" db="EMBL/GenBank/DDBJ databases">
        <title>Complete genome sequence of Flavivirga eckloniae ECD14 isolated from seaweed Ecklonia cava.</title>
        <authorList>
            <person name="Lee J.H."/>
            <person name="Baik K.S."/>
            <person name="Seong C.N."/>
        </authorList>
    </citation>
    <scope>NUCLEOTIDE SEQUENCE [LARGE SCALE GENOMIC DNA]</scope>
    <source>
        <strain evidence="5 6">ECD14</strain>
    </source>
</reference>
<dbReference type="PANTHER" id="PTHR44858:SF1">
    <property type="entry name" value="UDP-N-ACETYLGLUCOSAMINE--PEPTIDE N-ACETYLGLUCOSAMINYLTRANSFERASE SPINDLY-RELATED"/>
    <property type="match status" value="1"/>
</dbReference>
<sequence length="705" mass="82488">MTNYYFKTLWDKFTSYVFRKKSLYTILYVLIIFCITQLGAISTEEEINKLIENVKNSYPNNSWQYYSAQLFSIWLLKACELTLKINLGLIVFIGFLILFSFYKNQPIVNKSDNFSGKINYINLIIQPKLEIGIKEISLILFILCSTVLLLIPRDKVNKLVGRDKVFTEKSQSFKVLILPFHPDKNCNVEDTNYEKKLLEKYKSLIDKNSLNINFNLLRHNECVYTNTEAQRIANYHNADLIIWGDYDESCDGPIKVRIKYLLTDLNNPYLENSKKIGDTDMQQIKELDDLKSGELTRDIDDIIFSIAGMSKFSQNDYKNTLNYLKKVTYLETNGKLLEYSGICHNKMNEYEKSIKTLNQALKLDSTNSNVYYLLGRAYKGKYTNFKLLGREEGKRDSFLTLAKEYYQIACKLKDNVNSYDLIELANINADLDLFEEALSLLNEAIRINPKNWYCHYSIANILSSKMSKYQRNSDSEKINDQIEKIKDHYLQALFLREDKKGKAHIYYKISNIYIHRAPHSNLSLSLAYEYINKAISIDSKNPTYFTTRGSIYKRGNYYQKGENIYNSLRDFSTAIQLDSNNFSAYWERAYFYKHMDNLTLAIEDLNKCNTLAEKKLSVISHTTILEERANLYFKNGQFKKAFIDINKVIKERELNKVKVNKIYNLNMRINIAKELGEFDLVSVDSIKINKLLEELKKENIVYLNE</sequence>
<feature type="repeat" description="TPR" evidence="3">
    <location>
        <begin position="334"/>
        <end position="367"/>
    </location>
</feature>
<evidence type="ECO:0000313" key="6">
    <source>
        <dbReference type="Proteomes" id="UP000235826"/>
    </source>
</evidence>
<feature type="transmembrane region" description="Helical" evidence="4">
    <location>
        <begin position="85"/>
        <end position="102"/>
    </location>
</feature>
<keyword evidence="4" id="KW-1133">Transmembrane helix</keyword>
<dbReference type="PROSITE" id="PS50005">
    <property type="entry name" value="TPR"/>
    <property type="match status" value="2"/>
</dbReference>
<dbReference type="KEGG" id="fek:C1H87_12480"/>
<dbReference type="SMART" id="SM00028">
    <property type="entry name" value="TPR"/>
    <property type="match status" value="5"/>
</dbReference>
<dbReference type="Gene3D" id="1.25.40.10">
    <property type="entry name" value="Tetratricopeptide repeat domain"/>
    <property type="match status" value="2"/>
</dbReference>
<evidence type="ECO:0000256" key="3">
    <source>
        <dbReference type="PROSITE-ProRule" id="PRU00339"/>
    </source>
</evidence>
<dbReference type="EMBL" id="CP025791">
    <property type="protein sequence ID" value="AUP79478.1"/>
    <property type="molecule type" value="Genomic_DNA"/>
</dbReference>
<dbReference type="OrthoDB" id="5295174at2"/>
<dbReference type="InterPro" id="IPR011990">
    <property type="entry name" value="TPR-like_helical_dom_sf"/>
</dbReference>
<proteinExistence type="predicted"/>
<feature type="transmembrane region" description="Helical" evidence="4">
    <location>
        <begin position="21"/>
        <end position="42"/>
    </location>
</feature>
<name>A0A2K9PRP7_9FLAO</name>
<dbReference type="InterPro" id="IPR050498">
    <property type="entry name" value="Ycf3"/>
</dbReference>
<evidence type="ECO:0000313" key="5">
    <source>
        <dbReference type="EMBL" id="AUP79478.1"/>
    </source>
</evidence>
<keyword evidence="4" id="KW-0472">Membrane</keyword>
<evidence type="ECO:0000256" key="2">
    <source>
        <dbReference type="ARBA" id="ARBA00022803"/>
    </source>
</evidence>
<feature type="transmembrane region" description="Helical" evidence="4">
    <location>
        <begin position="136"/>
        <end position="152"/>
    </location>
</feature>
<protein>
    <submittedName>
        <fullName evidence="5">Uncharacterized protein</fullName>
    </submittedName>
</protein>
<evidence type="ECO:0000256" key="1">
    <source>
        <dbReference type="ARBA" id="ARBA00022737"/>
    </source>
</evidence>